<gene>
    <name evidence="1" type="ORF">CSOJ01_04573</name>
</gene>
<sequence>MKKTKLALPYEVFLHIIEEAAYNAKLAFEPIELKVDFFDESNPRLAIDTRTFRHCRNLDCISVHRRRYSLIHNILHVDKRSRAIALAMTLLYPLTVTFHGQDPRISPSFRRTTYICPDLDGFRVIGISPSTLDHALNHPTSMAAAIINCMRFVKVQTQRDIGSPETAKTIASLPNLEGFIIDLRYCLDNTRVAGARPHRYREIGMSGERGRMSLKLLAPLCLWKKRCELTRAFEPFWELLRLRDIQIFVETWHKVDLFSATFLQPLINETSADALLDAFSLSLF</sequence>
<reference evidence="1 2" key="1">
    <citation type="journal article" date="2020" name="Phytopathology">
        <title>Genome Sequence Resources of Colletotrichum truncatum, C. plurivorum, C. musicola, and C. sojae: Four Species Pathogenic to Soybean (Glycine max).</title>
        <authorList>
            <person name="Rogerio F."/>
            <person name="Boufleur T.R."/>
            <person name="Ciampi-Guillardi M."/>
            <person name="Sukno S.A."/>
            <person name="Thon M.R."/>
            <person name="Massola Junior N.S."/>
            <person name="Baroncelli R."/>
        </authorList>
    </citation>
    <scope>NUCLEOTIDE SEQUENCE [LARGE SCALE GENOMIC DNA]</scope>
    <source>
        <strain evidence="1 2">LFN0009</strain>
    </source>
</reference>
<keyword evidence="2" id="KW-1185">Reference proteome</keyword>
<evidence type="ECO:0000313" key="1">
    <source>
        <dbReference type="EMBL" id="KAF6813551.1"/>
    </source>
</evidence>
<dbReference type="Proteomes" id="UP000652219">
    <property type="component" value="Unassembled WGS sequence"/>
</dbReference>
<evidence type="ECO:0000313" key="2">
    <source>
        <dbReference type="Proteomes" id="UP000652219"/>
    </source>
</evidence>
<organism evidence="1 2">
    <name type="scientific">Colletotrichum sojae</name>
    <dbReference type="NCBI Taxonomy" id="2175907"/>
    <lineage>
        <taxon>Eukaryota</taxon>
        <taxon>Fungi</taxon>
        <taxon>Dikarya</taxon>
        <taxon>Ascomycota</taxon>
        <taxon>Pezizomycotina</taxon>
        <taxon>Sordariomycetes</taxon>
        <taxon>Hypocreomycetidae</taxon>
        <taxon>Glomerellales</taxon>
        <taxon>Glomerellaceae</taxon>
        <taxon>Colletotrichum</taxon>
        <taxon>Colletotrichum orchidearum species complex</taxon>
    </lineage>
</organism>
<dbReference type="AlphaFoldDB" id="A0A8H6JJ49"/>
<proteinExistence type="predicted"/>
<protein>
    <submittedName>
        <fullName evidence="1">Uncharacterized protein</fullName>
    </submittedName>
</protein>
<dbReference type="EMBL" id="WIGN01000052">
    <property type="protein sequence ID" value="KAF6813551.1"/>
    <property type="molecule type" value="Genomic_DNA"/>
</dbReference>
<accession>A0A8H6JJ49</accession>
<comment type="caution">
    <text evidence="1">The sequence shown here is derived from an EMBL/GenBank/DDBJ whole genome shotgun (WGS) entry which is preliminary data.</text>
</comment>
<name>A0A8H6JJ49_9PEZI</name>